<dbReference type="InterPro" id="IPR025164">
    <property type="entry name" value="Toastrack_DUF4097"/>
</dbReference>
<evidence type="ECO:0000313" key="3">
    <source>
        <dbReference type="EMBL" id="OHV46482.1"/>
    </source>
</evidence>
<reference evidence="4" key="1">
    <citation type="submission" date="2016-07" db="EMBL/GenBank/DDBJ databases">
        <title>Sequence Frankia sp. strain CcI1.17.</title>
        <authorList>
            <person name="Ghodhbane-Gtari F."/>
            <person name="Swanson E."/>
            <person name="Gueddou A."/>
            <person name="Morris K."/>
            <person name="Hezbri K."/>
            <person name="Ktari A."/>
            <person name="Nouioui I."/>
            <person name="Abebe-Akele F."/>
            <person name="Simpson S."/>
            <person name="Thomas K."/>
            <person name="Gtari M."/>
            <person name="Tisa L.S."/>
            <person name="Hurst S."/>
        </authorList>
    </citation>
    <scope>NUCLEOTIDE SEQUENCE [LARGE SCALE GENOMIC DNA]</scope>
    <source>
        <strain evidence="4">Cc1.17</strain>
    </source>
</reference>
<feature type="signal peptide" evidence="1">
    <location>
        <begin position="1"/>
        <end position="27"/>
    </location>
</feature>
<feature type="chain" id="PRO_5038403493" description="DUF4097 domain-containing protein" evidence="1">
    <location>
        <begin position="28"/>
        <end position="264"/>
    </location>
</feature>
<evidence type="ECO:0000313" key="4">
    <source>
        <dbReference type="Proteomes" id="UP000179627"/>
    </source>
</evidence>
<dbReference type="AlphaFoldDB" id="A0A1S1RMF9"/>
<evidence type="ECO:0000256" key="1">
    <source>
        <dbReference type="SAM" id="SignalP"/>
    </source>
</evidence>
<keyword evidence="4" id="KW-1185">Reference proteome</keyword>
<keyword evidence="1" id="KW-0732">Signal</keyword>
<name>A0A1S1RMF9_9ACTN</name>
<comment type="caution">
    <text evidence="3">The sequence shown here is derived from an EMBL/GenBank/DDBJ whole genome shotgun (WGS) entry which is preliminary data.</text>
</comment>
<protein>
    <recommendedName>
        <fullName evidence="2">DUF4097 domain-containing protein</fullName>
    </recommendedName>
</protein>
<dbReference type="Proteomes" id="UP000179627">
    <property type="component" value="Unassembled WGS sequence"/>
</dbReference>
<organism evidence="3 4">
    <name type="scientific">Parafrankia colletiae</name>
    <dbReference type="NCBI Taxonomy" id="573497"/>
    <lineage>
        <taxon>Bacteria</taxon>
        <taxon>Bacillati</taxon>
        <taxon>Actinomycetota</taxon>
        <taxon>Actinomycetes</taxon>
        <taxon>Frankiales</taxon>
        <taxon>Frankiaceae</taxon>
        <taxon>Parafrankia</taxon>
    </lineage>
</organism>
<dbReference type="Pfam" id="PF13349">
    <property type="entry name" value="DUF4097"/>
    <property type="match status" value="1"/>
</dbReference>
<dbReference type="Gene3D" id="2.160.20.120">
    <property type="match status" value="1"/>
</dbReference>
<dbReference type="OrthoDB" id="3212574at2"/>
<feature type="domain" description="DUF4097" evidence="2">
    <location>
        <begin position="126"/>
        <end position="248"/>
    </location>
</feature>
<evidence type="ECO:0000259" key="2">
    <source>
        <dbReference type="Pfam" id="PF13349"/>
    </source>
</evidence>
<proteinExistence type="predicted"/>
<sequence length="264" mass="26544">MTARHGRGRIAALAAGAVLAAAATALAGLQLVDWTSGTVQQVERHSFATGVQQIRVLAGAGRIQLTGAPGGAVTVEGRLSGAVTVPRMSTVVRDGILFVDTSCGIQLWSCEASLDLRVPAGIPVSARTGSGPITATGLIAAATLHTDSGSVRVDGTGGVLTLSTGSGDVDARRVTAGQVEASTGSGNVRVELDRTPEDVAVRTGSGNVEMILPVGSGPYATDFHTGSGTSRIGVPTDPAAARQLRARTGSGNVVIRYPEPGDAD</sequence>
<accession>A0A1S1RMF9</accession>
<dbReference type="EMBL" id="MBLM01000002">
    <property type="protein sequence ID" value="OHV46482.1"/>
    <property type="molecule type" value="Genomic_DNA"/>
</dbReference>
<gene>
    <name evidence="3" type="ORF">CC117_00250</name>
</gene>